<protein>
    <recommendedName>
        <fullName evidence="2">F-box domain-containing protein</fullName>
    </recommendedName>
</protein>
<dbReference type="InterPro" id="IPR055302">
    <property type="entry name" value="F-box_dom-containing"/>
</dbReference>
<feature type="domain" description="F-box" evidence="2">
    <location>
        <begin position="27"/>
        <end position="74"/>
    </location>
</feature>
<dbReference type="Pfam" id="PF00646">
    <property type="entry name" value="F-box"/>
    <property type="match status" value="1"/>
</dbReference>
<organism evidence="3">
    <name type="scientific">Oryza glumipatula</name>
    <dbReference type="NCBI Taxonomy" id="40148"/>
    <lineage>
        <taxon>Eukaryota</taxon>
        <taxon>Viridiplantae</taxon>
        <taxon>Streptophyta</taxon>
        <taxon>Embryophyta</taxon>
        <taxon>Tracheophyta</taxon>
        <taxon>Spermatophyta</taxon>
        <taxon>Magnoliopsida</taxon>
        <taxon>Liliopsida</taxon>
        <taxon>Poales</taxon>
        <taxon>Poaceae</taxon>
        <taxon>BOP clade</taxon>
        <taxon>Oryzoideae</taxon>
        <taxon>Oryzeae</taxon>
        <taxon>Oryzinae</taxon>
        <taxon>Oryza</taxon>
    </lineage>
</organism>
<reference evidence="3" key="1">
    <citation type="submission" date="2015-04" db="UniProtKB">
        <authorList>
            <consortium name="EnsemblPlants"/>
        </authorList>
    </citation>
    <scope>IDENTIFICATION</scope>
</reference>
<dbReference type="HOGENOM" id="CLU_023151_0_1_1"/>
<dbReference type="PROSITE" id="PS50181">
    <property type="entry name" value="FBOX"/>
    <property type="match status" value="1"/>
</dbReference>
<reference evidence="3" key="2">
    <citation type="submission" date="2018-05" db="EMBL/GenBank/DDBJ databases">
        <title>OgluRS3 (Oryza glumaepatula Reference Sequence Version 3).</title>
        <authorList>
            <person name="Zhang J."/>
            <person name="Kudrna D."/>
            <person name="Lee S."/>
            <person name="Talag J."/>
            <person name="Welchert J."/>
            <person name="Wing R.A."/>
        </authorList>
    </citation>
    <scope>NUCLEOTIDE SEQUENCE [LARGE SCALE GENOMIC DNA]</scope>
</reference>
<dbReference type="STRING" id="40148.A0A0E0BU08"/>
<dbReference type="SUPFAM" id="SSF52047">
    <property type="entry name" value="RNI-like"/>
    <property type="match status" value="1"/>
</dbReference>
<dbReference type="Gene3D" id="3.80.10.10">
    <property type="entry name" value="Ribonuclease Inhibitor"/>
    <property type="match status" value="1"/>
</dbReference>
<dbReference type="PANTHER" id="PTHR32141">
    <property type="match status" value="1"/>
</dbReference>
<dbReference type="PANTHER" id="PTHR32141:SF34">
    <property type="entry name" value="OS12G0558366 PROTEIN"/>
    <property type="match status" value="1"/>
</dbReference>
<dbReference type="Pfam" id="PF24758">
    <property type="entry name" value="LRR_At5g56370"/>
    <property type="match status" value="1"/>
</dbReference>
<dbReference type="Gene3D" id="1.20.1280.50">
    <property type="match status" value="1"/>
</dbReference>
<dbReference type="Proteomes" id="UP000026961">
    <property type="component" value="Chromosome 12"/>
</dbReference>
<dbReference type="EnsemblPlants" id="OGLUM12G17130.1">
    <property type="protein sequence ID" value="OGLUM12G17130.1"/>
    <property type="gene ID" value="OGLUM12G17130"/>
</dbReference>
<dbReference type="InterPro" id="IPR032675">
    <property type="entry name" value="LRR_dom_sf"/>
</dbReference>
<dbReference type="InterPro" id="IPR006566">
    <property type="entry name" value="FBD"/>
</dbReference>
<name>A0A0E0BU08_9ORYZ</name>
<dbReference type="AlphaFoldDB" id="A0A0E0BU08"/>
<evidence type="ECO:0000259" key="2">
    <source>
        <dbReference type="PROSITE" id="PS50181"/>
    </source>
</evidence>
<dbReference type="CDD" id="cd22160">
    <property type="entry name" value="F-box_AtFBL13-like"/>
    <property type="match status" value="1"/>
</dbReference>
<dbReference type="InterPro" id="IPR055411">
    <property type="entry name" value="LRR_FXL15/At3g58940/PEG3-like"/>
</dbReference>
<dbReference type="Pfam" id="PF08387">
    <property type="entry name" value="FBD"/>
    <property type="match status" value="1"/>
</dbReference>
<evidence type="ECO:0000313" key="4">
    <source>
        <dbReference type="Proteomes" id="UP000026961"/>
    </source>
</evidence>
<dbReference type="SUPFAM" id="SSF81383">
    <property type="entry name" value="F-box domain"/>
    <property type="match status" value="1"/>
</dbReference>
<evidence type="ECO:0000256" key="1">
    <source>
        <dbReference type="SAM" id="MobiDB-lite"/>
    </source>
</evidence>
<keyword evidence="4" id="KW-1185">Reference proteome</keyword>
<feature type="region of interest" description="Disordered" evidence="1">
    <location>
        <begin position="1"/>
        <end position="27"/>
    </location>
</feature>
<dbReference type="InterPro" id="IPR053781">
    <property type="entry name" value="F-box_AtFBL13-like"/>
</dbReference>
<dbReference type="InterPro" id="IPR036047">
    <property type="entry name" value="F-box-like_dom_sf"/>
</dbReference>
<sequence>MGVVTRAKKNRLDEESSNPELAPRGGEDLISRLPDDILTSIITILPGKDAARTQMLSRRWRPLWQSAPLNLEALVDSSTVGKDVTTIQTVLQAHRGRVRRFSLSWTLDYNHFFILGSPQLCKLQEFELFYFNIDAQNLLVPLSVFRRSHTLCVLRICSTFPWNDCTLNFPHLKELTLSNISIADSTIHCLLSRCPVLESLVMDANRGCHRLRISSLTLRSLGVSDACSYVEGKLEEVIIENAPLLERLTPPCIRNEGFVIRDTQAPKLKTLGYLSHKISTLELGTMVFQKLVPVSLSNVMRTVKILALDRAPDLDVVIDFLKCFPCVKKLYVVAFIKGNFKNALRYVSLECLDLHLRMMEFINYQGNMLDLNFIRFFVLNARVLECVKLVAAHDKYGRKWMEKQQQKLQLYGRASRGITFDFQADYGSNGSVHMKHISDLTTDDPFDSSFCRCCDEEL</sequence>
<accession>A0A0E0BU08</accession>
<proteinExistence type="predicted"/>
<dbReference type="Gramene" id="OGLUM12G17130.1">
    <property type="protein sequence ID" value="OGLUM12G17130.1"/>
    <property type="gene ID" value="OGLUM12G17130"/>
</dbReference>
<evidence type="ECO:0000313" key="3">
    <source>
        <dbReference type="EnsemblPlants" id="OGLUM12G17130.1"/>
    </source>
</evidence>
<dbReference type="InterPro" id="IPR001810">
    <property type="entry name" value="F-box_dom"/>
</dbReference>